<name>A0A0F8YHA5_9ZZZZ</name>
<feature type="region of interest" description="Disordered" evidence="1">
    <location>
        <begin position="199"/>
        <end position="255"/>
    </location>
</feature>
<feature type="non-terminal residue" evidence="2">
    <location>
        <position position="1"/>
    </location>
</feature>
<proteinExistence type="predicted"/>
<evidence type="ECO:0000256" key="1">
    <source>
        <dbReference type="SAM" id="MobiDB-lite"/>
    </source>
</evidence>
<reference evidence="2" key="1">
    <citation type="journal article" date="2015" name="Nature">
        <title>Complex archaea that bridge the gap between prokaryotes and eukaryotes.</title>
        <authorList>
            <person name="Spang A."/>
            <person name="Saw J.H."/>
            <person name="Jorgensen S.L."/>
            <person name="Zaremba-Niedzwiedzka K."/>
            <person name="Martijn J."/>
            <person name="Lind A.E."/>
            <person name="van Eijk R."/>
            <person name="Schleper C."/>
            <person name="Guy L."/>
            <person name="Ettema T.J."/>
        </authorList>
    </citation>
    <scope>NUCLEOTIDE SEQUENCE</scope>
</reference>
<dbReference type="AlphaFoldDB" id="A0A0F8YHA5"/>
<sequence>KVFWGEAHDNTYQFASMPVTIDEVYRRAASHLDFYAAAYYTAFANAFIEGGHLSETNKPYELILEGWKDRKRLDREWAEVQEVSLSMYRPGKFVTFPGYEWQGEGGNRKRVKVGDETVPWFQLASMAQTRAGSKALRNRLAWVVVLAGYRPTPAEEMTGEDSTVPDYTKHWCKEHKTAYFKKGNMKSYAHPLVDAQGNKTGGWCNEPEPKKEASAKATKPVTKAEPPLEQTKPEPEPEATEAVLHPAEGEGEAQAEITEAKASPIDMEWLGSQLKIVQSKKMASWTNTEVVKDLTAITGKEADSVTQAVANLNHEQAELFVKKLESAVEIALA</sequence>
<accession>A0A0F8YHA5</accession>
<gene>
    <name evidence="2" type="ORF">LCGC14_2897220</name>
</gene>
<comment type="caution">
    <text evidence="2">The sequence shown here is derived from an EMBL/GenBank/DDBJ whole genome shotgun (WGS) entry which is preliminary data.</text>
</comment>
<protein>
    <submittedName>
        <fullName evidence="2">Uncharacterized protein</fullName>
    </submittedName>
</protein>
<evidence type="ECO:0000313" key="2">
    <source>
        <dbReference type="EMBL" id="KKK73100.1"/>
    </source>
</evidence>
<organism evidence="2">
    <name type="scientific">marine sediment metagenome</name>
    <dbReference type="NCBI Taxonomy" id="412755"/>
    <lineage>
        <taxon>unclassified sequences</taxon>
        <taxon>metagenomes</taxon>
        <taxon>ecological metagenomes</taxon>
    </lineage>
</organism>
<dbReference type="EMBL" id="LAZR01056940">
    <property type="protein sequence ID" value="KKK73100.1"/>
    <property type="molecule type" value="Genomic_DNA"/>
</dbReference>